<keyword evidence="3" id="KW-1185">Reference proteome</keyword>
<feature type="domain" description="MATH" evidence="1">
    <location>
        <begin position="11"/>
        <end position="142"/>
    </location>
</feature>
<dbReference type="InterPro" id="IPR002083">
    <property type="entry name" value="MATH/TRAF_dom"/>
</dbReference>
<dbReference type="Gene3D" id="2.60.210.10">
    <property type="entry name" value="Apoptosis, Tumor Necrosis Factor Receptor Associated Protein 2, Chain A"/>
    <property type="match status" value="1"/>
</dbReference>
<evidence type="ECO:0000313" key="2">
    <source>
        <dbReference type="EMBL" id="GBN61930.1"/>
    </source>
</evidence>
<name>A0A4Y2QFR6_ARAVE</name>
<dbReference type="AlphaFoldDB" id="A0A4Y2QFR6"/>
<dbReference type="EMBL" id="BGPR01013723">
    <property type="protein sequence ID" value="GBN61930.1"/>
    <property type="molecule type" value="Genomic_DNA"/>
</dbReference>
<gene>
    <name evidence="2" type="ORF">AVEN_245570_1</name>
</gene>
<evidence type="ECO:0000259" key="1">
    <source>
        <dbReference type="PROSITE" id="PS50144"/>
    </source>
</evidence>
<dbReference type="PROSITE" id="PS50144">
    <property type="entry name" value="MATH"/>
    <property type="match status" value="1"/>
</dbReference>
<dbReference type="SUPFAM" id="SSF49599">
    <property type="entry name" value="TRAF domain-like"/>
    <property type="match status" value="1"/>
</dbReference>
<evidence type="ECO:0000313" key="3">
    <source>
        <dbReference type="Proteomes" id="UP000499080"/>
    </source>
</evidence>
<proteinExistence type="predicted"/>
<dbReference type="CDD" id="cd00121">
    <property type="entry name" value="MATH"/>
    <property type="match status" value="1"/>
</dbReference>
<reference evidence="2 3" key="1">
    <citation type="journal article" date="2019" name="Sci. Rep.">
        <title>Orb-weaving spider Araneus ventricosus genome elucidates the spidroin gene catalogue.</title>
        <authorList>
            <person name="Kono N."/>
            <person name="Nakamura H."/>
            <person name="Ohtoshi R."/>
            <person name="Moran D.A.P."/>
            <person name="Shinohara A."/>
            <person name="Yoshida Y."/>
            <person name="Fujiwara M."/>
            <person name="Mori M."/>
            <person name="Tomita M."/>
            <person name="Arakawa K."/>
        </authorList>
    </citation>
    <scope>NUCLEOTIDE SEQUENCE [LARGE SCALE GENOMIC DNA]</scope>
</reference>
<dbReference type="Pfam" id="PF22486">
    <property type="entry name" value="MATH_2"/>
    <property type="match status" value="1"/>
</dbReference>
<dbReference type="Gene3D" id="3.30.710.10">
    <property type="entry name" value="Potassium Channel Kv1.1, Chain A"/>
    <property type="match status" value="1"/>
</dbReference>
<accession>A0A4Y2QFR6</accession>
<sequence length="372" mass="43548">MPTTTDGEAKGCTFQWKIENLCHRWWEKKGEGIESPVFIADALGKTKWTLWLYPMEEENENNIAIYLQREEDCSGPDIIEASYQFAFLGKDGSILKEKTTWRKKFSKDDNWGFAAFEGRERVFVTEREAFLPEDTLTVQCTLWITNPKPDKSNHLFATTVIKVKRRYFVWRIDKRSNRESDVRSKFRDYLIRCNLFLLKNLDQLCIHLSGLDDSIRYISCNVSIIDSEERRENCGIQKYFVDDLRKAPLQFILANFSKKWKENKGRYFPNDVLSLDFEFVLLTIEHSDCRENSVKLENEVFGNAKSQNTAVLTDDLYSLYNDGMFSDMELRTSTKTFHVHQNILSARSCVSSMFQSDREEVDTLNPDFDDDS</sequence>
<dbReference type="Proteomes" id="UP000499080">
    <property type="component" value="Unassembled WGS sequence"/>
</dbReference>
<protein>
    <recommendedName>
        <fullName evidence="1">MATH domain-containing protein</fullName>
    </recommendedName>
</protein>
<comment type="caution">
    <text evidence="2">The sequence shown here is derived from an EMBL/GenBank/DDBJ whole genome shotgun (WGS) entry which is preliminary data.</text>
</comment>
<dbReference type="InterPro" id="IPR011333">
    <property type="entry name" value="SKP1/BTB/POZ_sf"/>
</dbReference>
<dbReference type="InterPro" id="IPR008974">
    <property type="entry name" value="TRAF-like"/>
</dbReference>
<dbReference type="SUPFAM" id="SSF54695">
    <property type="entry name" value="POZ domain"/>
    <property type="match status" value="1"/>
</dbReference>
<organism evidence="2 3">
    <name type="scientific">Araneus ventricosus</name>
    <name type="common">Orbweaver spider</name>
    <name type="synonym">Epeira ventricosa</name>
    <dbReference type="NCBI Taxonomy" id="182803"/>
    <lineage>
        <taxon>Eukaryota</taxon>
        <taxon>Metazoa</taxon>
        <taxon>Ecdysozoa</taxon>
        <taxon>Arthropoda</taxon>
        <taxon>Chelicerata</taxon>
        <taxon>Arachnida</taxon>
        <taxon>Araneae</taxon>
        <taxon>Araneomorphae</taxon>
        <taxon>Entelegynae</taxon>
        <taxon>Araneoidea</taxon>
        <taxon>Araneidae</taxon>
        <taxon>Araneus</taxon>
    </lineage>
</organism>